<accession>E1YFT6</accession>
<evidence type="ECO:0000313" key="1">
    <source>
        <dbReference type="EMBL" id="CBX29430.1"/>
    </source>
</evidence>
<dbReference type="AlphaFoldDB" id="E1YFT6"/>
<name>E1YFT6_9BACT</name>
<gene>
    <name evidence="1" type="ORF">N47_J04110</name>
</gene>
<sequence length="61" mass="6861">MEIVAGENACYTLLAFICLKMELHWKSNPIGKVRENLPFFQKLADKNFTQKLDSTSADGAL</sequence>
<proteinExistence type="predicted"/>
<organism evidence="1">
    <name type="scientific">uncultured Desulfobacterium sp</name>
    <dbReference type="NCBI Taxonomy" id="201089"/>
    <lineage>
        <taxon>Bacteria</taxon>
        <taxon>Pseudomonadati</taxon>
        <taxon>Thermodesulfobacteriota</taxon>
        <taxon>Desulfobacteria</taxon>
        <taxon>Desulfobacterales</taxon>
        <taxon>Desulfobacteriaceae</taxon>
        <taxon>Desulfobacterium</taxon>
        <taxon>environmental samples</taxon>
    </lineage>
</organism>
<protein>
    <submittedName>
        <fullName evidence="1">Uncharacterized protein</fullName>
    </submittedName>
</protein>
<reference evidence="1" key="1">
    <citation type="journal article" date="2011" name="Environ. Microbiol.">
        <title>Genomic insights into the metabolic potential of the polycyclic aromatic hydrocarbon degrading sulfate-reducing Deltaproteobacterium N47.</title>
        <authorList>
            <person name="Bergmann F."/>
            <person name="Selesi D."/>
            <person name="Weinmaier T."/>
            <person name="Tischler P."/>
            <person name="Rattei T."/>
            <person name="Meckenstock R.U."/>
        </authorList>
    </citation>
    <scope>NUCLEOTIDE SEQUENCE</scope>
</reference>
<dbReference type="EMBL" id="FR695872">
    <property type="protein sequence ID" value="CBX29430.1"/>
    <property type="molecule type" value="Genomic_DNA"/>
</dbReference>